<dbReference type="SUPFAM" id="SSF51338">
    <property type="entry name" value="Composite domain of metallo-dependent hydrolases"/>
    <property type="match status" value="1"/>
</dbReference>
<dbReference type="Gene3D" id="2.30.40.10">
    <property type="entry name" value="Urease, subunit C, domain 1"/>
    <property type="match status" value="1"/>
</dbReference>
<evidence type="ECO:0000313" key="6">
    <source>
        <dbReference type="Proteomes" id="UP000503540"/>
    </source>
</evidence>
<dbReference type="CDD" id="cd01298">
    <property type="entry name" value="ATZ_TRZ_like"/>
    <property type="match status" value="1"/>
</dbReference>
<keyword evidence="6" id="KW-1185">Reference proteome</keyword>
<evidence type="ECO:0000256" key="3">
    <source>
        <dbReference type="ARBA" id="ARBA00022833"/>
    </source>
</evidence>
<dbReference type="RefSeq" id="WP_167478274.1">
    <property type="nucleotide sequence ID" value="NZ_CP046172.1"/>
</dbReference>
<dbReference type="KEGG" id="nah:F5544_41705"/>
<protein>
    <submittedName>
        <fullName evidence="5">8-oxoguanine deaminase</fullName>
        <ecNumber evidence="5">3.5.4.32</ecNumber>
    </submittedName>
</protein>
<dbReference type="GO" id="GO:0019239">
    <property type="term" value="F:deaminase activity"/>
    <property type="evidence" value="ECO:0007669"/>
    <property type="project" value="UniProtKB-ARBA"/>
</dbReference>
<organism evidence="5 6">
    <name type="scientific">Nocardia arthritidis</name>
    <dbReference type="NCBI Taxonomy" id="228602"/>
    <lineage>
        <taxon>Bacteria</taxon>
        <taxon>Bacillati</taxon>
        <taxon>Actinomycetota</taxon>
        <taxon>Actinomycetes</taxon>
        <taxon>Mycobacteriales</taxon>
        <taxon>Nocardiaceae</taxon>
        <taxon>Nocardia</taxon>
    </lineage>
</organism>
<dbReference type="AlphaFoldDB" id="A0A6G9YSL0"/>
<dbReference type="SUPFAM" id="SSF51556">
    <property type="entry name" value="Metallo-dependent hydrolases"/>
    <property type="match status" value="1"/>
</dbReference>
<dbReference type="InterPro" id="IPR050287">
    <property type="entry name" value="MTA/SAH_deaminase"/>
</dbReference>
<dbReference type="Proteomes" id="UP000503540">
    <property type="component" value="Chromosome"/>
</dbReference>
<evidence type="ECO:0000313" key="5">
    <source>
        <dbReference type="EMBL" id="QIS16151.1"/>
    </source>
</evidence>
<dbReference type="FunFam" id="3.20.20.140:FF:000014">
    <property type="entry name" value="5-methylthioadenosine/S-adenosylhomocysteine deaminase"/>
    <property type="match status" value="1"/>
</dbReference>
<evidence type="ECO:0000256" key="2">
    <source>
        <dbReference type="ARBA" id="ARBA00022801"/>
    </source>
</evidence>
<dbReference type="GO" id="GO:0046872">
    <property type="term" value="F:metal ion binding"/>
    <property type="evidence" value="ECO:0007669"/>
    <property type="project" value="UniProtKB-KW"/>
</dbReference>
<dbReference type="EC" id="3.5.4.32" evidence="5"/>
<dbReference type="PANTHER" id="PTHR43794:SF11">
    <property type="entry name" value="AMIDOHYDROLASE-RELATED DOMAIN-CONTAINING PROTEIN"/>
    <property type="match status" value="1"/>
</dbReference>
<sequence length="456" mass="47517">MGAVNEPTLVIDGCAVATVDAAGIEYRSGHVVVHGNRIGAVGAGPAPEFRGVRRVDGTGCLLTPGLVNTHHHLYQWITRGLAADDSLFGWLNTLYPIWAGIDEDAVRIAATGALATLARTGCTTTTDHHYLFPRDGGDLLGAEITAAAEVGLRFQPCRGSMDLGQSAGGLPPDEVVESLDTVLAACAAAIDRWHDTSFDSMLRIALGPCSPFSVSTDLLRESARLAREYGVRLHTHLAETQDEERFCLEVFGCKPAEYMAGLDWLGPDVWYAHGIHLDDAAIASIAASHTAIAHCPTSNGRIGAGLARTADLVAAGVTVGLGVDGAASNEYCSMIEEPRTALLYARAHGGPQALSVRKALEMATIGGARALGRGAEIGSIEVGKLADLALWRLDGPAYAGIDDPVIALLLGAPPPVALLLVNGCEVVSDGVVRTVDEEFVGGQVARAQAELVAKAG</sequence>
<feature type="domain" description="Amidohydrolase-related" evidence="4">
    <location>
        <begin position="62"/>
        <end position="395"/>
    </location>
</feature>
<dbReference type="InterPro" id="IPR032466">
    <property type="entry name" value="Metal_Hydrolase"/>
</dbReference>
<dbReference type="EMBL" id="CP046172">
    <property type="protein sequence ID" value="QIS16151.1"/>
    <property type="molecule type" value="Genomic_DNA"/>
</dbReference>
<dbReference type="Gene3D" id="3.20.20.140">
    <property type="entry name" value="Metal-dependent hydrolases"/>
    <property type="match status" value="1"/>
</dbReference>
<accession>A0A6G9YSL0</accession>
<reference evidence="5 6" key="1">
    <citation type="journal article" date="2019" name="ACS Chem. Biol.">
        <title>Identification and Mobilization of a Cryptic Antibiotic Biosynthesis Gene Locus from a Human-Pathogenic Nocardia Isolate.</title>
        <authorList>
            <person name="Herisse M."/>
            <person name="Ishida K."/>
            <person name="Porter J.L."/>
            <person name="Howden B."/>
            <person name="Hertweck C."/>
            <person name="Stinear T.P."/>
            <person name="Pidot S.J."/>
        </authorList>
    </citation>
    <scope>NUCLEOTIDE SEQUENCE [LARGE SCALE GENOMIC DNA]</scope>
    <source>
        <strain evidence="5 6">AUSMDU00012717</strain>
    </source>
</reference>
<dbReference type="PANTHER" id="PTHR43794">
    <property type="entry name" value="AMINOHYDROLASE SSNA-RELATED"/>
    <property type="match status" value="1"/>
</dbReference>
<dbReference type="InterPro" id="IPR006680">
    <property type="entry name" value="Amidohydro-rel"/>
</dbReference>
<keyword evidence="1" id="KW-0479">Metal-binding</keyword>
<dbReference type="InterPro" id="IPR011059">
    <property type="entry name" value="Metal-dep_hydrolase_composite"/>
</dbReference>
<name>A0A6G9YSL0_9NOCA</name>
<proteinExistence type="predicted"/>
<dbReference type="NCBIfam" id="NF006055">
    <property type="entry name" value="PRK08203.1"/>
    <property type="match status" value="1"/>
</dbReference>
<dbReference type="Pfam" id="PF01979">
    <property type="entry name" value="Amidohydro_1"/>
    <property type="match status" value="1"/>
</dbReference>
<keyword evidence="2 5" id="KW-0378">Hydrolase</keyword>
<keyword evidence="3" id="KW-0862">Zinc</keyword>
<dbReference type="GO" id="GO:0102127">
    <property type="term" value="F:8-oxoguanine deaminase activity"/>
    <property type="evidence" value="ECO:0007669"/>
    <property type="project" value="UniProtKB-EC"/>
</dbReference>
<evidence type="ECO:0000256" key="1">
    <source>
        <dbReference type="ARBA" id="ARBA00022723"/>
    </source>
</evidence>
<gene>
    <name evidence="5" type="ORF">F5544_41705</name>
</gene>
<evidence type="ECO:0000259" key="4">
    <source>
        <dbReference type="Pfam" id="PF01979"/>
    </source>
</evidence>